<sequence>MDLIEFRQELLFIGMSLPFTLRDEGGQILLAKGQKIETQLQLQGMRNRPKIFVEIEQTGEGVRAVMAGLSELNRVDAPIKDFYKFLNVKEASKVVEKETGTLSQRWGDVESKLGGLLASFDTTSDFQEKIYALDQVILRLLNQDPTGSQFLLFNRSITHFEGYSVLHSLLCAALVNDLAITFSLTNEERRSLACAALTMNLAMTHLQDLLAQQKTPPSPVQRKVIDTHASVGSVQLAKVGVTDDDWLKVVALHHSPQSGPDKLLEWPRLPRLVKILQTVDRYTAAMSPRKSRSGRTARDSVRCVVLPVGETKHDEVGTSLVKLLGLSPPGTYVTLANGETAVVVRRGLKPAEPWVAVVLNRAGQLIAEPKLRDSSREGFGVQNTLAATAVKINVNMELMLKLIPRGVLV</sequence>
<reference evidence="1 2" key="1">
    <citation type="journal article" date="2021" name="Microbiol. Spectr.">
        <title>A Single Bacterium Capable of Oxidation and Reduction of Iron at Circumneutral pH.</title>
        <authorList>
            <person name="Kato S."/>
            <person name="Ohkuma M."/>
        </authorList>
    </citation>
    <scope>NUCLEOTIDE SEQUENCE [LARGE SCALE GENOMIC DNA]</scope>
    <source>
        <strain evidence="1 2">MIZ03</strain>
    </source>
</reference>
<evidence type="ECO:0000313" key="1">
    <source>
        <dbReference type="EMBL" id="BCO27378.1"/>
    </source>
</evidence>
<dbReference type="EMBL" id="AP024238">
    <property type="protein sequence ID" value="BCO27378.1"/>
    <property type="molecule type" value="Genomic_DNA"/>
</dbReference>
<organism evidence="1 2">
    <name type="scientific">Rhodoferax lithotrophicus</name>
    <dbReference type="NCBI Taxonomy" id="2798804"/>
    <lineage>
        <taxon>Bacteria</taxon>
        <taxon>Pseudomonadati</taxon>
        <taxon>Pseudomonadota</taxon>
        <taxon>Betaproteobacteria</taxon>
        <taxon>Burkholderiales</taxon>
        <taxon>Comamonadaceae</taxon>
        <taxon>Rhodoferax</taxon>
    </lineage>
</organism>
<keyword evidence="2" id="KW-1185">Reference proteome</keyword>
<dbReference type="CDD" id="cd00077">
    <property type="entry name" value="HDc"/>
    <property type="match status" value="1"/>
</dbReference>
<dbReference type="InterPro" id="IPR003607">
    <property type="entry name" value="HD/PDEase_dom"/>
</dbReference>
<dbReference type="Proteomes" id="UP000824366">
    <property type="component" value="Chromosome"/>
</dbReference>
<dbReference type="Gene3D" id="1.10.3210.10">
    <property type="entry name" value="Hypothetical protein af1432"/>
    <property type="match status" value="1"/>
</dbReference>
<evidence type="ECO:0008006" key="3">
    <source>
        <dbReference type="Google" id="ProtNLM"/>
    </source>
</evidence>
<gene>
    <name evidence="1" type="ORF">MIZ03_2266</name>
</gene>
<accession>A0ABM7MM62</accession>
<name>A0ABM7MM62_9BURK</name>
<protein>
    <recommendedName>
        <fullName evidence="3">Metal dependent phosphohydrolase</fullName>
    </recommendedName>
</protein>
<evidence type="ECO:0000313" key="2">
    <source>
        <dbReference type="Proteomes" id="UP000824366"/>
    </source>
</evidence>
<proteinExistence type="predicted"/>